<dbReference type="InterPro" id="IPR029058">
    <property type="entry name" value="AB_hydrolase_fold"/>
</dbReference>
<dbReference type="OrthoDB" id="9804723at2"/>
<name>A0A328AN40_9CAUL</name>
<keyword evidence="1 3" id="KW-0378">Hydrolase</keyword>
<accession>A0A328AN40</accession>
<dbReference type="AlphaFoldDB" id="A0A328AN40"/>
<dbReference type="InterPro" id="IPR000073">
    <property type="entry name" value="AB_hydrolase_1"/>
</dbReference>
<dbReference type="EMBL" id="QFYQ01000001">
    <property type="protein sequence ID" value="RAK56330.1"/>
    <property type="molecule type" value="Genomic_DNA"/>
</dbReference>
<proteinExistence type="predicted"/>
<sequence length="304" mass="33475">MSQRLVHSAGVRTPLGGRAVEFQTRKVRAGALDLNVAEAGPVDGPLVILLHGFPEFWFEWRELIGPLAEAGFRVVAPDQRGYNLSDKPKGVDAYRLDLLAGDIFALAAALGRDRFSVVGHDWGASVAWWMATIRPQPIERLAIMNAPHPAVWKQAMTTDPEQRNKSRYVQMLRIPALPELMVRAGGYKGLSDAFASSPRPEAFTPQIMARYQEAWRRPGALTGGFNWYRALFRAELAVPAKGSIGVPTLVLWGDQDPFAEAKLAEESAALCASAEVVHFPHASHWLPHDEPDGVSQRLLAFLRG</sequence>
<dbReference type="SUPFAM" id="SSF53474">
    <property type="entry name" value="alpha/beta-Hydrolases"/>
    <property type="match status" value="1"/>
</dbReference>
<protein>
    <submittedName>
        <fullName evidence="3">Alpha/beta hydrolase</fullName>
    </submittedName>
</protein>
<dbReference type="Gene3D" id="3.40.50.1820">
    <property type="entry name" value="alpha/beta hydrolase"/>
    <property type="match status" value="1"/>
</dbReference>
<gene>
    <name evidence="3" type="ORF">DJ017_12085</name>
</gene>
<feature type="domain" description="AB hydrolase-1" evidence="2">
    <location>
        <begin position="45"/>
        <end position="291"/>
    </location>
</feature>
<dbReference type="Proteomes" id="UP000249254">
    <property type="component" value="Unassembled WGS sequence"/>
</dbReference>
<evidence type="ECO:0000259" key="2">
    <source>
        <dbReference type="Pfam" id="PF00561"/>
    </source>
</evidence>
<dbReference type="PANTHER" id="PTHR43329">
    <property type="entry name" value="EPOXIDE HYDROLASE"/>
    <property type="match status" value="1"/>
</dbReference>
<reference evidence="4" key="1">
    <citation type="submission" date="2018-05" db="EMBL/GenBank/DDBJ databases">
        <authorList>
            <person name="Li X."/>
        </authorList>
    </citation>
    <scope>NUCLEOTIDE SEQUENCE [LARGE SCALE GENOMIC DNA]</scope>
    <source>
        <strain evidence="4">LX32</strain>
    </source>
</reference>
<evidence type="ECO:0000313" key="3">
    <source>
        <dbReference type="EMBL" id="RAK56330.1"/>
    </source>
</evidence>
<evidence type="ECO:0000256" key="1">
    <source>
        <dbReference type="ARBA" id="ARBA00022801"/>
    </source>
</evidence>
<dbReference type="Pfam" id="PF00561">
    <property type="entry name" value="Abhydrolase_1"/>
    <property type="match status" value="1"/>
</dbReference>
<dbReference type="PRINTS" id="PR00111">
    <property type="entry name" value="ABHYDROLASE"/>
</dbReference>
<dbReference type="PRINTS" id="PR00412">
    <property type="entry name" value="EPOXHYDRLASE"/>
</dbReference>
<keyword evidence="4" id="KW-1185">Reference proteome</keyword>
<comment type="caution">
    <text evidence="3">The sequence shown here is derived from an EMBL/GenBank/DDBJ whole genome shotgun (WGS) entry which is preliminary data.</text>
</comment>
<organism evidence="3 4">
    <name type="scientific">Phenylobacterium soli</name>
    <dbReference type="NCBI Taxonomy" id="2170551"/>
    <lineage>
        <taxon>Bacteria</taxon>
        <taxon>Pseudomonadati</taxon>
        <taxon>Pseudomonadota</taxon>
        <taxon>Alphaproteobacteria</taxon>
        <taxon>Caulobacterales</taxon>
        <taxon>Caulobacteraceae</taxon>
        <taxon>Phenylobacterium</taxon>
    </lineage>
</organism>
<evidence type="ECO:0000313" key="4">
    <source>
        <dbReference type="Proteomes" id="UP000249254"/>
    </source>
</evidence>
<dbReference type="GO" id="GO:0016787">
    <property type="term" value="F:hydrolase activity"/>
    <property type="evidence" value="ECO:0007669"/>
    <property type="project" value="UniProtKB-KW"/>
</dbReference>
<dbReference type="InterPro" id="IPR000639">
    <property type="entry name" value="Epox_hydrolase-like"/>
</dbReference>